<keyword evidence="6" id="KW-0106">Calcium</keyword>
<dbReference type="Proteomes" id="UP000612329">
    <property type="component" value="Unassembled WGS sequence"/>
</dbReference>
<dbReference type="RefSeq" id="WP_188649320.1">
    <property type="nucleotide sequence ID" value="NZ_BMNR01000001.1"/>
</dbReference>
<feature type="chain" id="PRO_5035323306" evidence="8">
    <location>
        <begin position="19"/>
        <end position="508"/>
    </location>
</feature>
<keyword evidence="11" id="KW-1185">Reference proteome</keyword>
<dbReference type="SUPFAM" id="SSF53649">
    <property type="entry name" value="Alkaline phosphatase-like"/>
    <property type="match status" value="1"/>
</dbReference>
<feature type="domain" description="Sulfatase N-terminal" evidence="9">
    <location>
        <begin position="22"/>
        <end position="355"/>
    </location>
</feature>
<proteinExistence type="inferred from homology"/>
<comment type="similarity">
    <text evidence="2">Belongs to the sulfatase family.</text>
</comment>
<dbReference type="GO" id="GO:0004065">
    <property type="term" value="F:arylsulfatase activity"/>
    <property type="evidence" value="ECO:0007669"/>
    <property type="project" value="TreeGrafter"/>
</dbReference>
<evidence type="ECO:0000256" key="4">
    <source>
        <dbReference type="ARBA" id="ARBA00022729"/>
    </source>
</evidence>
<evidence type="ECO:0000256" key="8">
    <source>
        <dbReference type="SAM" id="SignalP"/>
    </source>
</evidence>
<dbReference type="PANTHER" id="PTHR42693">
    <property type="entry name" value="ARYLSULFATASE FAMILY MEMBER"/>
    <property type="match status" value="1"/>
</dbReference>
<evidence type="ECO:0000256" key="5">
    <source>
        <dbReference type="ARBA" id="ARBA00022801"/>
    </source>
</evidence>
<evidence type="ECO:0000259" key="9">
    <source>
        <dbReference type="Pfam" id="PF00884"/>
    </source>
</evidence>
<protein>
    <submittedName>
        <fullName evidence="10">Sulfatase</fullName>
    </submittedName>
</protein>
<keyword evidence="5" id="KW-0378">Hydrolase</keyword>
<dbReference type="Pfam" id="PF00884">
    <property type="entry name" value="Sulfatase"/>
    <property type="match status" value="1"/>
</dbReference>
<keyword evidence="4 8" id="KW-0732">Signal</keyword>
<dbReference type="PROSITE" id="PS00149">
    <property type="entry name" value="SULFATASE_2"/>
    <property type="match status" value="1"/>
</dbReference>
<comment type="cofactor">
    <cofactor evidence="1">
        <name>Ca(2+)</name>
        <dbReference type="ChEBI" id="CHEBI:29108"/>
    </cofactor>
</comment>
<dbReference type="AlphaFoldDB" id="A0A8J3BCC7"/>
<gene>
    <name evidence="10" type="ORF">GCM10007962_01110</name>
</gene>
<feature type="compositionally biased region" description="Basic and acidic residues" evidence="7">
    <location>
        <begin position="472"/>
        <end position="502"/>
    </location>
</feature>
<dbReference type="EMBL" id="BMNR01000001">
    <property type="protein sequence ID" value="GGK10749.1"/>
    <property type="molecule type" value="Genomic_DNA"/>
</dbReference>
<reference evidence="10" key="2">
    <citation type="submission" date="2020-09" db="EMBL/GenBank/DDBJ databases">
        <authorList>
            <person name="Sun Q."/>
            <person name="Ohkuma M."/>
        </authorList>
    </citation>
    <scope>NUCLEOTIDE SEQUENCE</scope>
    <source>
        <strain evidence="10">JCM 12862</strain>
    </source>
</reference>
<dbReference type="GO" id="GO:0046872">
    <property type="term" value="F:metal ion binding"/>
    <property type="evidence" value="ECO:0007669"/>
    <property type="project" value="UniProtKB-KW"/>
</dbReference>
<dbReference type="InterPro" id="IPR024607">
    <property type="entry name" value="Sulfatase_CS"/>
</dbReference>
<dbReference type="InterPro" id="IPR050738">
    <property type="entry name" value="Sulfatase"/>
</dbReference>
<dbReference type="InterPro" id="IPR000917">
    <property type="entry name" value="Sulfatase_N"/>
</dbReference>
<keyword evidence="3" id="KW-0479">Metal-binding</keyword>
<accession>A0A8J3BCC7</accession>
<evidence type="ECO:0000256" key="6">
    <source>
        <dbReference type="ARBA" id="ARBA00022837"/>
    </source>
</evidence>
<dbReference type="Gene3D" id="3.30.1120.10">
    <property type="match status" value="1"/>
</dbReference>
<name>A0A8J3BCC7_9FLAO</name>
<feature type="signal peptide" evidence="8">
    <location>
        <begin position="1"/>
        <end position="18"/>
    </location>
</feature>
<reference evidence="10" key="1">
    <citation type="journal article" date="2014" name="Int. J. Syst. Evol. Microbiol.">
        <title>Complete genome sequence of Corynebacterium casei LMG S-19264T (=DSM 44701T), isolated from a smear-ripened cheese.</title>
        <authorList>
            <consortium name="US DOE Joint Genome Institute (JGI-PGF)"/>
            <person name="Walter F."/>
            <person name="Albersmeier A."/>
            <person name="Kalinowski J."/>
            <person name="Ruckert C."/>
        </authorList>
    </citation>
    <scope>NUCLEOTIDE SEQUENCE</scope>
    <source>
        <strain evidence="10">JCM 12862</strain>
    </source>
</reference>
<dbReference type="InterPro" id="IPR017850">
    <property type="entry name" value="Alkaline_phosphatase_core_sf"/>
</dbReference>
<evidence type="ECO:0000256" key="3">
    <source>
        <dbReference type="ARBA" id="ARBA00022723"/>
    </source>
</evidence>
<comment type="caution">
    <text evidence="10">The sequence shown here is derived from an EMBL/GenBank/DDBJ whole genome shotgun (WGS) entry which is preliminary data.</text>
</comment>
<organism evidence="10 11">
    <name type="scientific">Yeosuana aromativorans</name>
    <dbReference type="NCBI Taxonomy" id="288019"/>
    <lineage>
        <taxon>Bacteria</taxon>
        <taxon>Pseudomonadati</taxon>
        <taxon>Bacteroidota</taxon>
        <taxon>Flavobacteriia</taxon>
        <taxon>Flavobacteriales</taxon>
        <taxon>Flavobacteriaceae</taxon>
        <taxon>Yeosuana</taxon>
    </lineage>
</organism>
<evidence type="ECO:0000256" key="7">
    <source>
        <dbReference type="SAM" id="MobiDB-lite"/>
    </source>
</evidence>
<evidence type="ECO:0000256" key="1">
    <source>
        <dbReference type="ARBA" id="ARBA00001913"/>
    </source>
</evidence>
<feature type="region of interest" description="Disordered" evidence="7">
    <location>
        <begin position="462"/>
        <end position="508"/>
    </location>
</feature>
<evidence type="ECO:0000313" key="10">
    <source>
        <dbReference type="EMBL" id="GGK10749.1"/>
    </source>
</evidence>
<evidence type="ECO:0000256" key="2">
    <source>
        <dbReference type="ARBA" id="ARBA00008779"/>
    </source>
</evidence>
<dbReference type="PANTHER" id="PTHR42693:SF42">
    <property type="entry name" value="ARYLSULFATASE G"/>
    <property type="match status" value="1"/>
</dbReference>
<dbReference type="Gene3D" id="3.40.720.10">
    <property type="entry name" value="Alkaline Phosphatase, subunit A"/>
    <property type="match status" value="1"/>
</dbReference>
<evidence type="ECO:0000313" key="11">
    <source>
        <dbReference type="Proteomes" id="UP000612329"/>
    </source>
</evidence>
<sequence length="508" mass="56975">MKNIIFALMLGFSTFVFSQNKPNVLFIIVDDWGYHDLSINGSQMYNTPNVDNLSQNGFVFQNAYASYPRCVPSRYGIMTGTYPLEESKGHPGSTPEDQNFPKQFSKAGYYSFYVGKWHLGSEADSPKGMGFTSSFAAGEAGGTDARFYPFNKKRVAGAKGEKAPIEDVEDYAKPGDYLTDVLTKRTIEYIKDNKDKPFMGVLAYYAVHTPIEAKEVDIKRNEEQMKHVDFGDGPEYIKEGNGDTRMKQDYPPYAALVESVDENIGKLIKTLKDEGLYDNTLIVLTSDHGGLSTRGPNHRLIPTSNAPLRAGKGWIYEGGIKVPLIFKLPHETSSGVDKESIVLGMDVFPTIVDIALNKKITGIDGVSVKDEIYKKSSLKDRTVYWNSYKARPLQTGDDKTSAIRIGDYKLLQFVESGKVELYNVAEDISEKNDLSKQMPEKTQSMLAMLEKFKKERHVKMKANHKAGGDNIEFEKPNPKKEAKKAERKAERKAEKMKAKAMDNQEDSE</sequence>